<evidence type="ECO:0000313" key="1">
    <source>
        <dbReference type="EMBL" id="GAA2639936.1"/>
    </source>
</evidence>
<name>A0ABN3R0R7_9ACTN</name>
<proteinExistence type="predicted"/>
<reference evidence="1 2" key="1">
    <citation type="journal article" date="2019" name="Int. J. Syst. Evol. Microbiol.">
        <title>The Global Catalogue of Microorganisms (GCM) 10K type strain sequencing project: providing services to taxonomists for standard genome sequencing and annotation.</title>
        <authorList>
            <consortium name="The Broad Institute Genomics Platform"/>
            <consortium name="The Broad Institute Genome Sequencing Center for Infectious Disease"/>
            <person name="Wu L."/>
            <person name="Ma J."/>
        </authorList>
    </citation>
    <scope>NUCLEOTIDE SEQUENCE [LARGE SCALE GENOMIC DNA]</scope>
    <source>
        <strain evidence="1 2">JCM 16373</strain>
    </source>
</reference>
<dbReference type="EMBL" id="BAAARJ010000037">
    <property type="protein sequence ID" value="GAA2639936.1"/>
    <property type="molecule type" value="Genomic_DNA"/>
</dbReference>
<accession>A0ABN3R0R7</accession>
<dbReference type="Proteomes" id="UP001501447">
    <property type="component" value="Unassembled WGS sequence"/>
</dbReference>
<protein>
    <submittedName>
        <fullName evidence="1">Uncharacterized protein</fullName>
    </submittedName>
</protein>
<organism evidence="1 2">
    <name type="scientific">Streptomyces axinellae</name>
    <dbReference type="NCBI Taxonomy" id="552788"/>
    <lineage>
        <taxon>Bacteria</taxon>
        <taxon>Bacillati</taxon>
        <taxon>Actinomycetota</taxon>
        <taxon>Actinomycetes</taxon>
        <taxon>Kitasatosporales</taxon>
        <taxon>Streptomycetaceae</taxon>
        <taxon>Streptomyces</taxon>
    </lineage>
</organism>
<gene>
    <name evidence="1" type="ORF">GCM10009863_66310</name>
</gene>
<keyword evidence="2" id="KW-1185">Reference proteome</keyword>
<evidence type="ECO:0000313" key="2">
    <source>
        <dbReference type="Proteomes" id="UP001501447"/>
    </source>
</evidence>
<comment type="caution">
    <text evidence="1">The sequence shown here is derived from an EMBL/GenBank/DDBJ whole genome shotgun (WGS) entry which is preliminary data.</text>
</comment>
<sequence>MPDTLSTSLREGDDLETMTDHDTVTAWVFDQFETGDTGALADNETFDWSAIESEHSDRARTVLAGQGIDWNSDTGTITCPTGMDAERAAAAWEGARDEANERVLDLIEEIRQGLPGADGERTAGDAWVLPL</sequence>
<dbReference type="RefSeq" id="WP_344570780.1">
    <property type="nucleotide sequence ID" value="NZ_BAAARJ010000037.1"/>
</dbReference>